<evidence type="ECO:0000259" key="3">
    <source>
        <dbReference type="PROSITE" id="PS50076"/>
    </source>
</evidence>
<dbReference type="PROSITE" id="PS50005">
    <property type="entry name" value="TPR"/>
    <property type="match status" value="1"/>
</dbReference>
<evidence type="ECO:0000256" key="1">
    <source>
        <dbReference type="PROSITE-ProRule" id="PRU00339"/>
    </source>
</evidence>
<organism evidence="4 5">
    <name type="scientific">Limnoraphis robusta CS-951</name>
    <dbReference type="NCBI Taxonomy" id="1637645"/>
    <lineage>
        <taxon>Bacteria</taxon>
        <taxon>Bacillati</taxon>
        <taxon>Cyanobacteriota</taxon>
        <taxon>Cyanophyceae</taxon>
        <taxon>Oscillatoriophycideae</taxon>
        <taxon>Oscillatoriales</taxon>
        <taxon>Sirenicapillariaceae</taxon>
        <taxon>Limnoraphis</taxon>
    </lineage>
</organism>
<dbReference type="SMART" id="SM00271">
    <property type="entry name" value="DnaJ"/>
    <property type="match status" value="1"/>
</dbReference>
<proteinExistence type="predicted"/>
<dbReference type="InterPro" id="IPR036869">
    <property type="entry name" value="J_dom_sf"/>
</dbReference>
<evidence type="ECO:0000313" key="4">
    <source>
        <dbReference type="EMBL" id="KKD34872.1"/>
    </source>
</evidence>
<feature type="repeat" description="TPR" evidence="1">
    <location>
        <begin position="226"/>
        <end position="259"/>
    </location>
</feature>
<keyword evidence="1" id="KW-0802">TPR repeat</keyword>
<dbReference type="InterPro" id="IPR019734">
    <property type="entry name" value="TPR_rpt"/>
</dbReference>
<dbReference type="PATRIC" id="fig|1637645.4.peg.2297"/>
<comment type="caution">
    <text evidence="4">The sequence shown here is derived from an EMBL/GenBank/DDBJ whole genome shotgun (WGS) entry which is preliminary data.</text>
</comment>
<dbReference type="RefSeq" id="WP_046281989.1">
    <property type="nucleotide sequence ID" value="NZ_LATL02000113.1"/>
</dbReference>
<reference evidence="4 5" key="1">
    <citation type="submission" date="2015-06" db="EMBL/GenBank/DDBJ databases">
        <title>Draft genome assembly of filamentous brackish cyanobacterium Limnoraphis robusta strain CS-951.</title>
        <authorList>
            <person name="Willis A."/>
            <person name="Parks M."/>
            <person name="Burford M.A."/>
        </authorList>
    </citation>
    <scope>NUCLEOTIDE SEQUENCE [LARGE SCALE GENOMIC DNA]</scope>
    <source>
        <strain evidence="4 5">CS-951</strain>
    </source>
</reference>
<dbReference type="SUPFAM" id="SSF48452">
    <property type="entry name" value="TPR-like"/>
    <property type="match status" value="1"/>
</dbReference>
<dbReference type="Proteomes" id="UP000033607">
    <property type="component" value="Unassembled WGS sequence"/>
</dbReference>
<protein>
    <submittedName>
        <fullName evidence="4">Molecular chaperone DnaJ</fullName>
    </submittedName>
</protein>
<dbReference type="CDD" id="cd06257">
    <property type="entry name" value="DnaJ"/>
    <property type="match status" value="1"/>
</dbReference>
<feature type="region of interest" description="Disordered" evidence="2">
    <location>
        <begin position="159"/>
        <end position="191"/>
    </location>
</feature>
<evidence type="ECO:0000313" key="5">
    <source>
        <dbReference type="Proteomes" id="UP000033607"/>
    </source>
</evidence>
<dbReference type="Gene3D" id="1.25.40.10">
    <property type="entry name" value="Tetratricopeptide repeat domain"/>
    <property type="match status" value="1"/>
</dbReference>
<dbReference type="Gene3D" id="1.10.287.110">
    <property type="entry name" value="DnaJ domain"/>
    <property type="match status" value="1"/>
</dbReference>
<evidence type="ECO:0000256" key="2">
    <source>
        <dbReference type="SAM" id="MobiDB-lite"/>
    </source>
</evidence>
<gene>
    <name evidence="4" type="ORF">WN50_28450</name>
</gene>
<name>A0A0F5Y8B0_9CYAN</name>
<feature type="domain" description="J" evidence="3">
    <location>
        <begin position="16"/>
        <end position="87"/>
    </location>
</feature>
<dbReference type="InterPro" id="IPR011990">
    <property type="entry name" value="TPR-like_helical_dom_sf"/>
</dbReference>
<dbReference type="SMART" id="SM00028">
    <property type="entry name" value="TPR"/>
    <property type="match status" value="2"/>
</dbReference>
<feature type="region of interest" description="Disordered" evidence="2">
    <location>
        <begin position="265"/>
        <end position="299"/>
    </location>
</feature>
<sequence length="299" mass="33075">MSFEVKKGLFLLGFTDSHAILGVPLNAEFSDIRKRYTRIARRLHPDTCPFKNPEEKELAKQLLAKLVSPAYNRFSKESERKEYELLLKTIGDRVVKEQRTLTLHSDIAKQLLTAANYQQTYEALLEQLAQKQYESPQQVLEVVGEISELNQAYLLRKAAKGGSATPTPAPTPQPKSETPAPTPTPPKKDSAVEQACSRAEKLMAIQNYAQAILELKDAIRQEPENSRCHGLLGLAYLGQNQPKLATPHVKRALQLDPKQPQALEAKKQLEKAAPPKGKPPQQKPGGGLFGGLFGGGKKK</sequence>
<dbReference type="InterPro" id="IPR001623">
    <property type="entry name" value="DnaJ_domain"/>
</dbReference>
<dbReference type="Pfam" id="PF14559">
    <property type="entry name" value="TPR_19"/>
    <property type="match status" value="1"/>
</dbReference>
<accession>A0A0F5Y8B0</accession>
<dbReference type="EMBL" id="LATL02000113">
    <property type="protein sequence ID" value="KKD34872.1"/>
    <property type="molecule type" value="Genomic_DNA"/>
</dbReference>
<dbReference type="OrthoDB" id="494812at2"/>
<dbReference type="AlphaFoldDB" id="A0A0F5Y8B0"/>
<dbReference type="SUPFAM" id="SSF46565">
    <property type="entry name" value="Chaperone J-domain"/>
    <property type="match status" value="1"/>
</dbReference>
<dbReference type="PROSITE" id="PS50076">
    <property type="entry name" value="DNAJ_2"/>
    <property type="match status" value="1"/>
</dbReference>
<feature type="compositionally biased region" description="Gly residues" evidence="2">
    <location>
        <begin position="284"/>
        <end position="299"/>
    </location>
</feature>
<dbReference type="Pfam" id="PF00226">
    <property type="entry name" value="DnaJ"/>
    <property type="match status" value="1"/>
</dbReference>